<protein>
    <recommendedName>
        <fullName evidence="1">N-acetyltransferase domain-containing protein</fullName>
    </recommendedName>
</protein>
<accession>A0A917LYS0</accession>
<dbReference type="Pfam" id="PF00583">
    <property type="entry name" value="Acetyltransf_1"/>
    <property type="match status" value="1"/>
</dbReference>
<dbReference type="AlphaFoldDB" id="A0A917LYS0"/>
<reference evidence="2" key="2">
    <citation type="submission" date="2020-09" db="EMBL/GenBank/DDBJ databases">
        <authorList>
            <person name="Sun Q."/>
            <person name="Zhou Y."/>
        </authorList>
    </citation>
    <scope>NUCLEOTIDE SEQUENCE</scope>
    <source>
        <strain evidence="2">CGMCC 1.12187</strain>
    </source>
</reference>
<dbReference type="GO" id="GO:0016747">
    <property type="term" value="F:acyltransferase activity, transferring groups other than amino-acyl groups"/>
    <property type="evidence" value="ECO:0007669"/>
    <property type="project" value="InterPro"/>
</dbReference>
<dbReference type="Gene3D" id="3.40.630.30">
    <property type="match status" value="1"/>
</dbReference>
<name>A0A917LYS0_9MICC</name>
<dbReference type="PROSITE" id="PS51186">
    <property type="entry name" value="GNAT"/>
    <property type="match status" value="1"/>
</dbReference>
<evidence type="ECO:0000259" key="1">
    <source>
        <dbReference type="PROSITE" id="PS51186"/>
    </source>
</evidence>
<gene>
    <name evidence="2" type="ORF">GCM10011374_30190</name>
</gene>
<feature type="domain" description="N-acetyltransferase" evidence="1">
    <location>
        <begin position="4"/>
        <end position="163"/>
    </location>
</feature>
<sequence>MVDVEVRAAVATDYAALAQIEEHWVWRSLPSELVFPDEVGEYTVAVVEGRVWGYYSGAHDSQAWLQCQMIGQPPEDWTVSFVHTLAVHPRAQHHGLGAALLRDFFRRSAAAGSTWVMMHPAEFGGGRITPGMAALCERAGLRLVEPLPGRRRRVPSLMAAPLRPAQPYSFVPAALRAEPAARPVPARVPVAA</sequence>
<dbReference type="InterPro" id="IPR000182">
    <property type="entry name" value="GNAT_dom"/>
</dbReference>
<organism evidence="2 3">
    <name type="scientific">Kocuria dechangensis</name>
    <dbReference type="NCBI Taxonomy" id="1176249"/>
    <lineage>
        <taxon>Bacteria</taxon>
        <taxon>Bacillati</taxon>
        <taxon>Actinomycetota</taxon>
        <taxon>Actinomycetes</taxon>
        <taxon>Micrococcales</taxon>
        <taxon>Micrococcaceae</taxon>
        <taxon>Kocuria</taxon>
    </lineage>
</organism>
<comment type="caution">
    <text evidence="2">The sequence shown here is derived from an EMBL/GenBank/DDBJ whole genome shotgun (WGS) entry which is preliminary data.</text>
</comment>
<keyword evidence="3" id="KW-1185">Reference proteome</keyword>
<evidence type="ECO:0000313" key="2">
    <source>
        <dbReference type="EMBL" id="GGG64521.1"/>
    </source>
</evidence>
<evidence type="ECO:0000313" key="3">
    <source>
        <dbReference type="Proteomes" id="UP000638848"/>
    </source>
</evidence>
<reference evidence="2" key="1">
    <citation type="journal article" date="2014" name="Int. J. Syst. Evol. Microbiol.">
        <title>Complete genome sequence of Corynebacterium casei LMG S-19264T (=DSM 44701T), isolated from a smear-ripened cheese.</title>
        <authorList>
            <consortium name="US DOE Joint Genome Institute (JGI-PGF)"/>
            <person name="Walter F."/>
            <person name="Albersmeier A."/>
            <person name="Kalinowski J."/>
            <person name="Ruckert C."/>
        </authorList>
    </citation>
    <scope>NUCLEOTIDE SEQUENCE</scope>
    <source>
        <strain evidence="2">CGMCC 1.12187</strain>
    </source>
</reference>
<dbReference type="RefSeq" id="WP_188538668.1">
    <property type="nucleotide sequence ID" value="NZ_BMEQ01000019.1"/>
</dbReference>
<dbReference type="CDD" id="cd04301">
    <property type="entry name" value="NAT_SF"/>
    <property type="match status" value="1"/>
</dbReference>
<dbReference type="Proteomes" id="UP000638848">
    <property type="component" value="Unassembled WGS sequence"/>
</dbReference>
<proteinExistence type="predicted"/>
<dbReference type="SUPFAM" id="SSF55729">
    <property type="entry name" value="Acyl-CoA N-acyltransferases (Nat)"/>
    <property type="match status" value="1"/>
</dbReference>
<dbReference type="EMBL" id="BMEQ01000019">
    <property type="protein sequence ID" value="GGG64521.1"/>
    <property type="molecule type" value="Genomic_DNA"/>
</dbReference>
<dbReference type="InterPro" id="IPR016181">
    <property type="entry name" value="Acyl_CoA_acyltransferase"/>
</dbReference>